<evidence type="ECO:0000256" key="1">
    <source>
        <dbReference type="ARBA" id="ARBA00004138"/>
    </source>
</evidence>
<evidence type="ECO:0000313" key="9">
    <source>
        <dbReference type="EMBL" id="EFJ34240.1"/>
    </source>
</evidence>
<keyword evidence="2 7" id="KW-0175">Coiled coil</keyword>
<dbReference type="Proteomes" id="UP000001514">
    <property type="component" value="Unassembled WGS sequence"/>
</dbReference>
<feature type="coiled-coil region" evidence="7">
    <location>
        <begin position="156"/>
        <end position="227"/>
    </location>
</feature>
<sequence>MSTFYHPKRLPANEDRIYKQRQYEEARQARVDHVNEYEHLMRCAEFEQSNEPKLRFRAKMESEKSAMALKARQLAEKRQRLGDLLREEAETLHCELHTATMNLGERRAWLEARGRQLREERIARDKTYADQQLDRVFREGCDDMRLQNSKMAVLKAEEIRKKQREANLAKKRLQDEERLTTKEIMELDRQRAQEEELQDLMLKKTRKKEAMEILQEQISLVQRLRDEERDSFEDEMRQLVRKWQDEDAELRALQAHRRQKAQQESQETMRYNDQVKDNRKKELMDEKHSDAMLVNMVSERERAEENQERQLREKQRQEAVAYAAYLKEVMAKQMADDAEMEAIIQQEVDEEWRRKDEEQQYQEEKRKRLMMRVHEEREAQLKFKEQLQRTRDEEKRIELEKLQAEMRAMELEKQRQSLEAKMSKQDLYQALQTQVRSKQAADLVAQSHARHEYEDALAADQLYEDKLRETLTLPYPEPNHGRKNAQWMF</sequence>
<accession>D8R1A6</accession>
<evidence type="ECO:0000256" key="6">
    <source>
        <dbReference type="ARBA" id="ARBA00033773"/>
    </source>
</evidence>
<reference evidence="9 10" key="1">
    <citation type="journal article" date="2011" name="Science">
        <title>The Selaginella genome identifies genetic changes associated with the evolution of vascular plants.</title>
        <authorList>
            <person name="Banks J.A."/>
            <person name="Nishiyama T."/>
            <person name="Hasebe M."/>
            <person name="Bowman J.L."/>
            <person name="Gribskov M."/>
            <person name="dePamphilis C."/>
            <person name="Albert V.A."/>
            <person name="Aono N."/>
            <person name="Aoyama T."/>
            <person name="Ambrose B.A."/>
            <person name="Ashton N.W."/>
            <person name="Axtell M.J."/>
            <person name="Barker E."/>
            <person name="Barker M.S."/>
            <person name="Bennetzen J.L."/>
            <person name="Bonawitz N.D."/>
            <person name="Chapple C."/>
            <person name="Cheng C."/>
            <person name="Correa L.G."/>
            <person name="Dacre M."/>
            <person name="DeBarry J."/>
            <person name="Dreyer I."/>
            <person name="Elias M."/>
            <person name="Engstrom E.M."/>
            <person name="Estelle M."/>
            <person name="Feng L."/>
            <person name="Finet C."/>
            <person name="Floyd S.K."/>
            <person name="Frommer W.B."/>
            <person name="Fujita T."/>
            <person name="Gramzow L."/>
            <person name="Gutensohn M."/>
            <person name="Harholt J."/>
            <person name="Hattori M."/>
            <person name="Heyl A."/>
            <person name="Hirai T."/>
            <person name="Hiwatashi Y."/>
            <person name="Ishikawa M."/>
            <person name="Iwata M."/>
            <person name="Karol K.G."/>
            <person name="Koehler B."/>
            <person name="Kolukisaoglu U."/>
            <person name="Kubo M."/>
            <person name="Kurata T."/>
            <person name="Lalonde S."/>
            <person name="Li K."/>
            <person name="Li Y."/>
            <person name="Litt A."/>
            <person name="Lyons E."/>
            <person name="Manning G."/>
            <person name="Maruyama T."/>
            <person name="Michael T.P."/>
            <person name="Mikami K."/>
            <person name="Miyazaki S."/>
            <person name="Morinaga S."/>
            <person name="Murata T."/>
            <person name="Mueller-Roeber B."/>
            <person name="Nelson D.R."/>
            <person name="Obara M."/>
            <person name="Oguri Y."/>
            <person name="Olmstead R.G."/>
            <person name="Onodera N."/>
            <person name="Petersen B.L."/>
            <person name="Pils B."/>
            <person name="Prigge M."/>
            <person name="Rensing S.A."/>
            <person name="Riano-Pachon D.M."/>
            <person name="Roberts A.W."/>
            <person name="Sato Y."/>
            <person name="Scheller H.V."/>
            <person name="Schulz B."/>
            <person name="Schulz C."/>
            <person name="Shakirov E.V."/>
            <person name="Shibagaki N."/>
            <person name="Shinohara N."/>
            <person name="Shippen D.E."/>
            <person name="Soerensen I."/>
            <person name="Sotooka R."/>
            <person name="Sugimoto N."/>
            <person name="Sugita M."/>
            <person name="Sumikawa N."/>
            <person name="Tanurdzic M."/>
            <person name="Theissen G."/>
            <person name="Ulvskov P."/>
            <person name="Wakazuki S."/>
            <person name="Weng J.K."/>
            <person name="Willats W.W."/>
            <person name="Wipf D."/>
            <person name="Wolf P.G."/>
            <person name="Yang L."/>
            <person name="Zimmer A.D."/>
            <person name="Zhu Q."/>
            <person name="Mitros T."/>
            <person name="Hellsten U."/>
            <person name="Loque D."/>
            <person name="Otillar R."/>
            <person name="Salamov A."/>
            <person name="Schmutz J."/>
            <person name="Shapiro H."/>
            <person name="Lindquist E."/>
            <person name="Lucas S."/>
            <person name="Rokhsar D."/>
            <person name="Grigoriev I.V."/>
        </authorList>
    </citation>
    <scope>NUCLEOTIDE SEQUENCE [LARGE SCALE GENOMIC DNA]</scope>
</reference>
<evidence type="ECO:0000259" key="8">
    <source>
        <dbReference type="Pfam" id="PF13868"/>
    </source>
</evidence>
<comment type="similarity">
    <text evidence="5">Belongs to the CFAP53 family.</text>
</comment>
<gene>
    <name evidence="9" type="ORF">SELMODRAFT_406736</name>
</gene>
<comment type="subcellular location">
    <subcellularLocation>
        <location evidence="1">Cell projection</location>
        <location evidence="1">Cilium</location>
    </subcellularLocation>
</comment>
<dbReference type="AlphaFoldDB" id="D8R1A6"/>
<dbReference type="STRING" id="88036.D8R1A6"/>
<feature type="coiled-coil region" evidence="7">
    <location>
        <begin position="293"/>
        <end position="320"/>
    </location>
</feature>
<feature type="coiled-coil region" evidence="7">
    <location>
        <begin position="387"/>
        <end position="421"/>
    </location>
</feature>
<dbReference type="InParanoid" id="D8R1A6"/>
<dbReference type="InterPro" id="IPR043597">
    <property type="entry name" value="TPH_dom"/>
</dbReference>
<dbReference type="PANTHER" id="PTHR31183">
    <property type="entry name" value="TRICHOPLEIN KERATIN FILAMENT-BINDING PROTEIN FAMILY MEMBER"/>
    <property type="match status" value="1"/>
</dbReference>
<dbReference type="GO" id="GO:0005929">
    <property type="term" value="C:cilium"/>
    <property type="evidence" value="ECO:0007669"/>
    <property type="project" value="UniProtKB-SubCell"/>
</dbReference>
<keyword evidence="4" id="KW-0966">Cell projection</keyword>
<evidence type="ECO:0000256" key="2">
    <source>
        <dbReference type="ARBA" id="ARBA00023054"/>
    </source>
</evidence>
<feature type="domain" description="Trichohyalin-plectin-homology" evidence="8">
    <location>
        <begin position="138"/>
        <end position="469"/>
    </location>
</feature>
<organism evidence="10">
    <name type="scientific">Selaginella moellendorffii</name>
    <name type="common">Spikemoss</name>
    <dbReference type="NCBI Taxonomy" id="88036"/>
    <lineage>
        <taxon>Eukaryota</taxon>
        <taxon>Viridiplantae</taxon>
        <taxon>Streptophyta</taxon>
        <taxon>Embryophyta</taxon>
        <taxon>Tracheophyta</taxon>
        <taxon>Lycopodiopsida</taxon>
        <taxon>Selaginellales</taxon>
        <taxon>Selaginellaceae</taxon>
        <taxon>Selaginella</taxon>
    </lineage>
</organism>
<dbReference type="EMBL" id="GL377570">
    <property type="protein sequence ID" value="EFJ34240.1"/>
    <property type="molecule type" value="Genomic_DNA"/>
</dbReference>
<evidence type="ECO:0000256" key="5">
    <source>
        <dbReference type="ARBA" id="ARBA00033747"/>
    </source>
</evidence>
<name>D8R1A6_SELML</name>
<dbReference type="Gramene" id="EFJ34240">
    <property type="protein sequence ID" value="EFJ34240"/>
    <property type="gene ID" value="SELMODRAFT_406736"/>
</dbReference>
<dbReference type="PANTHER" id="PTHR31183:SF1">
    <property type="entry name" value="CILIA- AND FLAGELLA-ASSOCIATED PROTEIN 53"/>
    <property type="match status" value="1"/>
</dbReference>
<dbReference type="InterPro" id="IPR043596">
    <property type="entry name" value="CFAP53/TCHP"/>
</dbReference>
<keyword evidence="10" id="KW-1185">Reference proteome</keyword>
<proteinExistence type="inferred from homology"/>
<evidence type="ECO:0000256" key="4">
    <source>
        <dbReference type="ARBA" id="ARBA00023273"/>
    </source>
</evidence>
<dbReference type="eggNOG" id="ENOG502R2FD">
    <property type="taxonomic scope" value="Eukaryota"/>
</dbReference>
<dbReference type="HOGENOM" id="CLU_558251_0_0_1"/>
<keyword evidence="3" id="KW-0969">Cilium</keyword>
<evidence type="ECO:0000256" key="3">
    <source>
        <dbReference type="ARBA" id="ARBA00023069"/>
    </source>
</evidence>
<evidence type="ECO:0000256" key="7">
    <source>
        <dbReference type="SAM" id="Coils"/>
    </source>
</evidence>
<evidence type="ECO:0000313" key="10">
    <source>
        <dbReference type="Proteomes" id="UP000001514"/>
    </source>
</evidence>
<protein>
    <recommendedName>
        <fullName evidence="6">Cilia- and flagella-associated protein 53</fullName>
    </recommendedName>
</protein>
<dbReference type="KEGG" id="smo:SELMODRAFT_406736"/>
<dbReference type="Pfam" id="PF13868">
    <property type="entry name" value="TPH"/>
    <property type="match status" value="1"/>
</dbReference>